<name>A0AAE1ADQ6_9GAST</name>
<comment type="function">
    <text evidence="13">Catalyzes the oxidation of D-2-hydroxyglutarate (D-2-HG) to alpha-ketoglutarate. Also catalyzes the oxidation of other D-2-hydroxyacids, such as D-malate (D-MAL) and D-lactate (D-LAC). Exhibits high activities towards D-2-HG and D-MAL but a very weak activity towards D-LAC.</text>
</comment>
<dbReference type="InterPro" id="IPR016171">
    <property type="entry name" value="Vanillyl_alc_oxidase_C-sub2"/>
</dbReference>
<keyword evidence="7" id="KW-0862">Zinc</keyword>
<keyword evidence="9" id="KW-0560">Oxidoreductase</keyword>
<dbReference type="AlphaFoldDB" id="A0AAE1ADQ6"/>
<dbReference type="Proteomes" id="UP001283361">
    <property type="component" value="Unassembled WGS sequence"/>
</dbReference>
<keyword evidence="10" id="KW-0496">Mitochondrion</keyword>
<keyword evidence="6" id="KW-0274">FAD</keyword>
<dbReference type="Pfam" id="PF01565">
    <property type="entry name" value="FAD_binding_4"/>
    <property type="match status" value="1"/>
</dbReference>
<dbReference type="FunFam" id="3.30.465.10:FF:000053">
    <property type="entry name" value="D-lactate dehydrogenase (Cytochrome), putative"/>
    <property type="match status" value="1"/>
</dbReference>
<sequence>MALNGLLNLLNVYKHRLHFQSQIALRKSYFSSCETIGSCRHGHSVTRGQGGFNNKLIPFQFHPRLGWPVLSTIRASSTVALTSSRLSSLNRGPFSVVSDQDIQYFNKVLQGRVITDRDELETHNTDWLKTVRGNSQVLLRPKTTEEVSAIVKYCYDRHLAVTPQGGNTGLVGGSVPVFDEVIISTQLMNNIISLDPVSGALVCQAGCVLETLDNHVQDHGLTMPLDLGAKGSCHIGGNVATNAGGIRLLRYGSLHGSVLGLEAVLPDGEIMDCLTPLRKDNTGYDLKQLFIGSEGTLGIITKVSILCPQKPRAVCVALLGCENFQKVLDIFVSCKSFLGEIMSAFEFMDSQAMELVKENLSLISPLEKYPFYVLVECSGSDGNHDEEKLTRMLQAVMDSGAALDGTVATDSTKIYNIWSLRESCASALLKDGYNYKYDVSLPLDHFYTLAEEMRERVKNHAIRTVAYGHVGDGNLHLNFTTAKYCPATMALIEPFIYDWVARHRGSVSAEHGLGLKKRQFIYHSKTPSAVALMATIKKAVDPRGIMNPYKVLPENIKTENDSSLDDREKM</sequence>
<evidence type="ECO:0000256" key="3">
    <source>
        <dbReference type="ARBA" id="ARBA00008000"/>
    </source>
</evidence>
<dbReference type="PANTHER" id="PTHR43716">
    <property type="entry name" value="D-2-HYDROXYGLUTARATE DEHYDROGENASE, MITOCHONDRIAL"/>
    <property type="match status" value="1"/>
</dbReference>
<dbReference type="InterPro" id="IPR051264">
    <property type="entry name" value="FAD-oxidored/transferase_4"/>
</dbReference>
<dbReference type="SUPFAM" id="SSF55103">
    <property type="entry name" value="FAD-linked oxidases, C-terminal domain"/>
    <property type="match status" value="1"/>
</dbReference>
<dbReference type="GO" id="GO:0006108">
    <property type="term" value="P:malate metabolic process"/>
    <property type="evidence" value="ECO:0007669"/>
    <property type="project" value="UniProtKB-ARBA"/>
</dbReference>
<evidence type="ECO:0000256" key="10">
    <source>
        <dbReference type="ARBA" id="ARBA00023128"/>
    </source>
</evidence>
<organism evidence="16 17">
    <name type="scientific">Elysia crispata</name>
    <name type="common">lettuce slug</name>
    <dbReference type="NCBI Taxonomy" id="231223"/>
    <lineage>
        <taxon>Eukaryota</taxon>
        <taxon>Metazoa</taxon>
        <taxon>Spiralia</taxon>
        <taxon>Lophotrochozoa</taxon>
        <taxon>Mollusca</taxon>
        <taxon>Gastropoda</taxon>
        <taxon>Heterobranchia</taxon>
        <taxon>Euthyneura</taxon>
        <taxon>Panpulmonata</taxon>
        <taxon>Sacoglossa</taxon>
        <taxon>Placobranchoidea</taxon>
        <taxon>Plakobranchidae</taxon>
        <taxon>Elysia</taxon>
    </lineage>
</organism>
<dbReference type="InterPro" id="IPR016169">
    <property type="entry name" value="FAD-bd_PCMH_sub2"/>
</dbReference>
<dbReference type="InterPro" id="IPR016166">
    <property type="entry name" value="FAD-bd_PCMH"/>
</dbReference>
<evidence type="ECO:0000313" key="16">
    <source>
        <dbReference type="EMBL" id="KAK3785650.1"/>
    </source>
</evidence>
<accession>A0AAE1ADQ6</accession>
<dbReference type="EC" id="1.1.99.39" evidence="11"/>
<dbReference type="FunFam" id="3.30.70.2190:FF:000001">
    <property type="entry name" value="D-2-hydroxyglutarate dehydrogenase mitochondrial"/>
    <property type="match status" value="1"/>
</dbReference>
<dbReference type="InterPro" id="IPR004113">
    <property type="entry name" value="FAD-bd_oxidored_4_C"/>
</dbReference>
<comment type="caution">
    <text evidence="16">The sequence shown here is derived from an EMBL/GenBank/DDBJ whole genome shotgun (WGS) entry which is preliminary data.</text>
</comment>
<proteinExistence type="inferred from homology"/>
<evidence type="ECO:0000313" key="17">
    <source>
        <dbReference type="Proteomes" id="UP001283361"/>
    </source>
</evidence>
<comment type="catalytic activity">
    <reaction evidence="14">
        <text>(R)-malate + A = oxaloacetate + AH2</text>
        <dbReference type="Rhea" id="RHEA:67460"/>
        <dbReference type="ChEBI" id="CHEBI:13193"/>
        <dbReference type="ChEBI" id="CHEBI:15588"/>
        <dbReference type="ChEBI" id="CHEBI:16452"/>
        <dbReference type="ChEBI" id="CHEBI:17499"/>
    </reaction>
    <physiologicalReaction direction="left-to-right" evidence="14">
        <dbReference type="Rhea" id="RHEA:67461"/>
    </physiologicalReaction>
</comment>
<dbReference type="InterPro" id="IPR006094">
    <property type="entry name" value="Oxid_FAD_bind_N"/>
</dbReference>
<evidence type="ECO:0000256" key="7">
    <source>
        <dbReference type="ARBA" id="ARBA00022833"/>
    </source>
</evidence>
<protein>
    <recommendedName>
        <fullName evidence="12">D-2-hydroxyglutarate dehydrogenase, mitochondrial</fullName>
        <ecNumber evidence="11">1.1.99.39</ecNumber>
    </recommendedName>
</protein>
<dbReference type="FunFam" id="3.30.43.10:FF:000002">
    <property type="entry name" value="D-2-hydroxyglutarate dehydrogenase, mitochondrial"/>
    <property type="match status" value="1"/>
</dbReference>
<comment type="similarity">
    <text evidence="3">Belongs to the FAD-binding oxidoreductase/transferase type 4 family.</text>
</comment>
<dbReference type="PROSITE" id="PS51387">
    <property type="entry name" value="FAD_PCMH"/>
    <property type="match status" value="1"/>
</dbReference>
<dbReference type="GO" id="GO:0051990">
    <property type="term" value="F:(R)-2-hydroxyglutarate dehydrogenase activity"/>
    <property type="evidence" value="ECO:0007669"/>
    <property type="project" value="UniProtKB-EC"/>
</dbReference>
<dbReference type="InterPro" id="IPR016164">
    <property type="entry name" value="FAD-linked_Oxase-like_C"/>
</dbReference>
<dbReference type="InterPro" id="IPR036318">
    <property type="entry name" value="FAD-bd_PCMH-like_sf"/>
</dbReference>
<dbReference type="SUPFAM" id="SSF56176">
    <property type="entry name" value="FAD-binding/transporter-associated domain-like"/>
    <property type="match status" value="1"/>
</dbReference>
<dbReference type="Gene3D" id="3.30.70.2190">
    <property type="match status" value="1"/>
</dbReference>
<dbReference type="GO" id="GO:0005739">
    <property type="term" value="C:mitochondrion"/>
    <property type="evidence" value="ECO:0007669"/>
    <property type="project" value="UniProtKB-SubCell"/>
</dbReference>
<dbReference type="FunFam" id="3.30.70.2740:FF:000002">
    <property type="entry name" value="D-2-hydroxyglutarate dehydrogenase mitochondrial"/>
    <property type="match status" value="1"/>
</dbReference>
<evidence type="ECO:0000256" key="12">
    <source>
        <dbReference type="ARBA" id="ARBA00039639"/>
    </source>
</evidence>
<evidence type="ECO:0000256" key="4">
    <source>
        <dbReference type="ARBA" id="ARBA00022630"/>
    </source>
</evidence>
<gene>
    <name evidence="16" type="ORF">RRG08_023905</name>
</gene>
<dbReference type="InterPro" id="IPR016167">
    <property type="entry name" value="FAD-bd_PCMH_sub1"/>
</dbReference>
<dbReference type="FunFam" id="1.10.45.10:FF:000001">
    <property type="entry name" value="D-lactate dehydrogenase mitochondrial"/>
    <property type="match status" value="1"/>
</dbReference>
<dbReference type="EMBL" id="JAWDGP010002092">
    <property type="protein sequence ID" value="KAK3785650.1"/>
    <property type="molecule type" value="Genomic_DNA"/>
</dbReference>
<dbReference type="Gene3D" id="1.10.45.10">
    <property type="entry name" value="Vanillyl-alcohol Oxidase, Chain A, domain 4"/>
    <property type="match status" value="1"/>
</dbReference>
<evidence type="ECO:0000256" key="9">
    <source>
        <dbReference type="ARBA" id="ARBA00023002"/>
    </source>
</evidence>
<evidence type="ECO:0000256" key="2">
    <source>
        <dbReference type="ARBA" id="ARBA00004173"/>
    </source>
</evidence>
<reference evidence="16" key="1">
    <citation type="journal article" date="2023" name="G3 (Bethesda)">
        <title>A reference genome for the long-term kleptoplast-retaining sea slug Elysia crispata morphotype clarki.</title>
        <authorList>
            <person name="Eastman K.E."/>
            <person name="Pendleton A.L."/>
            <person name="Shaikh M.A."/>
            <person name="Suttiyut T."/>
            <person name="Ogas R."/>
            <person name="Tomko P."/>
            <person name="Gavelis G."/>
            <person name="Widhalm J.R."/>
            <person name="Wisecaver J.H."/>
        </authorList>
    </citation>
    <scope>NUCLEOTIDE SEQUENCE</scope>
    <source>
        <strain evidence="16">ECLA1</strain>
    </source>
</reference>
<evidence type="ECO:0000256" key="8">
    <source>
        <dbReference type="ARBA" id="ARBA00022946"/>
    </source>
</evidence>
<evidence type="ECO:0000256" key="14">
    <source>
        <dbReference type="ARBA" id="ARBA00049267"/>
    </source>
</evidence>
<dbReference type="Gene3D" id="3.30.70.2740">
    <property type="match status" value="1"/>
</dbReference>
<evidence type="ECO:0000256" key="1">
    <source>
        <dbReference type="ARBA" id="ARBA00001974"/>
    </source>
</evidence>
<dbReference type="GO" id="GO:0071949">
    <property type="term" value="F:FAD binding"/>
    <property type="evidence" value="ECO:0007669"/>
    <property type="project" value="InterPro"/>
</dbReference>
<comment type="subcellular location">
    <subcellularLocation>
        <location evidence="2">Mitochondrion</location>
    </subcellularLocation>
</comment>
<comment type="cofactor">
    <cofactor evidence="1">
        <name>FAD</name>
        <dbReference type="ChEBI" id="CHEBI:57692"/>
    </cofactor>
</comment>
<evidence type="ECO:0000256" key="11">
    <source>
        <dbReference type="ARBA" id="ARBA00039003"/>
    </source>
</evidence>
<evidence type="ECO:0000256" key="13">
    <source>
        <dbReference type="ARBA" id="ARBA00045410"/>
    </source>
</evidence>
<dbReference type="Gene3D" id="3.30.43.10">
    <property type="entry name" value="Uridine Diphospho-n-acetylenolpyruvylglucosamine Reductase, domain 2"/>
    <property type="match status" value="1"/>
</dbReference>
<keyword evidence="5" id="KW-0479">Metal-binding</keyword>
<dbReference type="Gene3D" id="3.30.465.10">
    <property type="match status" value="1"/>
</dbReference>
<dbReference type="GO" id="GO:0046872">
    <property type="term" value="F:metal ion binding"/>
    <property type="evidence" value="ECO:0007669"/>
    <property type="project" value="UniProtKB-KW"/>
</dbReference>
<dbReference type="PANTHER" id="PTHR43716:SF1">
    <property type="entry name" value="D-2-HYDROXYGLUTARATE DEHYDROGENASE, MITOCHONDRIAL"/>
    <property type="match status" value="1"/>
</dbReference>
<evidence type="ECO:0000256" key="6">
    <source>
        <dbReference type="ARBA" id="ARBA00022827"/>
    </source>
</evidence>
<dbReference type="Pfam" id="PF02913">
    <property type="entry name" value="FAD-oxidase_C"/>
    <property type="match status" value="1"/>
</dbReference>
<keyword evidence="8" id="KW-0809">Transit peptide</keyword>
<keyword evidence="17" id="KW-1185">Reference proteome</keyword>
<feature type="domain" description="FAD-binding PCMH-type" evidence="15">
    <location>
        <begin position="131"/>
        <end position="310"/>
    </location>
</feature>
<keyword evidence="4" id="KW-0285">Flavoprotein</keyword>
<evidence type="ECO:0000259" key="15">
    <source>
        <dbReference type="PROSITE" id="PS51387"/>
    </source>
</evidence>
<evidence type="ECO:0000256" key="5">
    <source>
        <dbReference type="ARBA" id="ARBA00022723"/>
    </source>
</evidence>